<dbReference type="Proteomes" id="UP000250572">
    <property type="component" value="Unassembled WGS sequence"/>
</dbReference>
<evidence type="ECO:0000313" key="2">
    <source>
        <dbReference type="EMBL" id="PWA14865.1"/>
    </source>
</evidence>
<evidence type="ECO:0000256" key="1">
    <source>
        <dbReference type="SAM" id="MobiDB-lite"/>
    </source>
</evidence>
<feature type="region of interest" description="Disordered" evidence="1">
    <location>
        <begin position="1"/>
        <end position="28"/>
    </location>
</feature>
<evidence type="ECO:0000313" key="3">
    <source>
        <dbReference type="Proteomes" id="UP000250572"/>
    </source>
</evidence>
<reference evidence="2 3" key="1">
    <citation type="journal article" date="2018" name="G3 (Bethesda)">
        <title>A High-Quality Reference Genome for the Invasive Mosquitofish Gambusia affinis Using a Chicago Library.</title>
        <authorList>
            <person name="Hoffberg S.L."/>
            <person name="Troendle N.J."/>
            <person name="Glenn T.C."/>
            <person name="Mahmud O."/>
            <person name="Louha S."/>
            <person name="Chalopin D."/>
            <person name="Bennetzen J.L."/>
            <person name="Mauricio R."/>
        </authorList>
    </citation>
    <scope>NUCLEOTIDE SEQUENCE [LARGE SCALE GENOMIC DNA]</scope>
    <source>
        <strain evidence="2">NE01/NJP1002.9</strain>
        <tissue evidence="2">Muscle</tissue>
    </source>
</reference>
<gene>
    <name evidence="2" type="ORF">CCH79_00021140</name>
</gene>
<sequence length="155" mass="17480">MDDLPPTENQESRDQAAPLPIAQQKNKAAGVKLEKNLQIYSEEQCNRNSPAPEDEETTIPSVENLISEESTHSKERQLVDVEQESVVTTKVAEPLPVTEKEEQQSSIMLLVNAVLIKAITKSRIICKYNHLQTIVERLSEKICAEVKMQDLKDIQ</sequence>
<protein>
    <submittedName>
        <fullName evidence="2">Uncharacterized protein</fullName>
    </submittedName>
</protein>
<dbReference type="AlphaFoldDB" id="A0A315UVP7"/>
<feature type="region of interest" description="Disordered" evidence="1">
    <location>
        <begin position="42"/>
        <end position="76"/>
    </location>
</feature>
<accession>A0A315UVP7</accession>
<dbReference type="EMBL" id="NHOQ01002743">
    <property type="protein sequence ID" value="PWA14865.1"/>
    <property type="molecule type" value="Genomic_DNA"/>
</dbReference>
<comment type="caution">
    <text evidence="2">The sequence shown here is derived from an EMBL/GenBank/DDBJ whole genome shotgun (WGS) entry which is preliminary data.</text>
</comment>
<proteinExistence type="predicted"/>
<name>A0A315UVP7_GAMAF</name>
<organism evidence="2 3">
    <name type="scientific">Gambusia affinis</name>
    <name type="common">Western mosquitofish</name>
    <name type="synonym">Heterandria affinis</name>
    <dbReference type="NCBI Taxonomy" id="33528"/>
    <lineage>
        <taxon>Eukaryota</taxon>
        <taxon>Metazoa</taxon>
        <taxon>Chordata</taxon>
        <taxon>Craniata</taxon>
        <taxon>Vertebrata</taxon>
        <taxon>Euteleostomi</taxon>
        <taxon>Actinopterygii</taxon>
        <taxon>Neopterygii</taxon>
        <taxon>Teleostei</taxon>
        <taxon>Neoteleostei</taxon>
        <taxon>Acanthomorphata</taxon>
        <taxon>Ovalentaria</taxon>
        <taxon>Atherinomorphae</taxon>
        <taxon>Cyprinodontiformes</taxon>
        <taxon>Poeciliidae</taxon>
        <taxon>Poeciliinae</taxon>
        <taxon>Gambusia</taxon>
    </lineage>
</organism>
<keyword evidence="3" id="KW-1185">Reference proteome</keyword>
<feature type="non-terminal residue" evidence="2">
    <location>
        <position position="155"/>
    </location>
</feature>